<evidence type="ECO:0000313" key="2">
    <source>
        <dbReference type="Proteomes" id="UP000198967"/>
    </source>
</evidence>
<protein>
    <submittedName>
        <fullName evidence="1">Uncharacterized protein</fullName>
    </submittedName>
</protein>
<sequence>MNATVVPPRPGVRTGLAVLLLAVWGHRAVR</sequence>
<dbReference type="EMBL" id="FNBE01000001">
    <property type="protein sequence ID" value="SDE59212.1"/>
    <property type="molecule type" value="Genomic_DNA"/>
</dbReference>
<organism evidence="1 2">
    <name type="scientific">Pseudonocardia oroxyli</name>
    <dbReference type="NCBI Taxonomy" id="366584"/>
    <lineage>
        <taxon>Bacteria</taxon>
        <taxon>Bacillati</taxon>
        <taxon>Actinomycetota</taxon>
        <taxon>Actinomycetes</taxon>
        <taxon>Pseudonocardiales</taxon>
        <taxon>Pseudonocardiaceae</taxon>
        <taxon>Pseudonocardia</taxon>
    </lineage>
</organism>
<accession>A0A1G7E6B0</accession>
<dbReference type="Proteomes" id="UP000198967">
    <property type="component" value="Unassembled WGS sequence"/>
</dbReference>
<name>A0A1G7E6B0_PSEOR</name>
<evidence type="ECO:0000313" key="1">
    <source>
        <dbReference type="EMBL" id="SDE59212.1"/>
    </source>
</evidence>
<keyword evidence="2" id="KW-1185">Reference proteome</keyword>
<gene>
    <name evidence="1" type="ORF">SAMN05216377_101268</name>
</gene>
<proteinExistence type="predicted"/>
<reference evidence="1 2" key="1">
    <citation type="submission" date="2016-10" db="EMBL/GenBank/DDBJ databases">
        <authorList>
            <person name="de Groot N.N."/>
        </authorList>
    </citation>
    <scope>NUCLEOTIDE SEQUENCE [LARGE SCALE GENOMIC DNA]</scope>
    <source>
        <strain evidence="1 2">CGMCC 4.3143</strain>
    </source>
</reference>
<dbReference type="AlphaFoldDB" id="A0A1G7E6B0"/>
<dbReference type="STRING" id="366584.SAMN05216377_101268"/>